<feature type="region of interest" description="Disordered" evidence="5">
    <location>
        <begin position="87"/>
        <end position="108"/>
    </location>
</feature>
<dbReference type="InterPro" id="IPR000651">
    <property type="entry name" value="Ras-like_Gua-exchang_fac_N"/>
</dbReference>
<keyword evidence="4" id="KW-0175">Coiled coil</keyword>
<feature type="region of interest" description="Disordered" evidence="5">
    <location>
        <begin position="1116"/>
        <end position="1213"/>
    </location>
</feature>
<feature type="compositionally biased region" description="Basic residues" evidence="5">
    <location>
        <begin position="544"/>
        <end position="555"/>
    </location>
</feature>
<dbReference type="Pfam" id="PF00618">
    <property type="entry name" value="RasGEF_N"/>
    <property type="match status" value="1"/>
</dbReference>
<organism evidence="8 9">
    <name type="scientific">Blomia tropicalis</name>
    <name type="common">Mite</name>
    <dbReference type="NCBI Taxonomy" id="40697"/>
    <lineage>
        <taxon>Eukaryota</taxon>
        <taxon>Metazoa</taxon>
        <taxon>Ecdysozoa</taxon>
        <taxon>Arthropoda</taxon>
        <taxon>Chelicerata</taxon>
        <taxon>Arachnida</taxon>
        <taxon>Acari</taxon>
        <taxon>Acariformes</taxon>
        <taxon>Sarcoptiformes</taxon>
        <taxon>Astigmata</taxon>
        <taxon>Glycyphagoidea</taxon>
        <taxon>Echimyopodidae</taxon>
        <taxon>Blomia</taxon>
    </lineage>
</organism>
<dbReference type="EMBL" id="JAPWDV010000001">
    <property type="protein sequence ID" value="KAJ6222456.1"/>
    <property type="molecule type" value="Genomic_DNA"/>
</dbReference>
<evidence type="ECO:0000256" key="4">
    <source>
        <dbReference type="SAM" id="Coils"/>
    </source>
</evidence>
<name>A0A9Q0RQ75_BLOTA</name>
<feature type="compositionally biased region" description="Acidic residues" evidence="5">
    <location>
        <begin position="1270"/>
        <end position="1291"/>
    </location>
</feature>
<keyword evidence="9" id="KW-1185">Reference proteome</keyword>
<dbReference type="SUPFAM" id="SSF48366">
    <property type="entry name" value="Ras GEF"/>
    <property type="match status" value="1"/>
</dbReference>
<dbReference type="GO" id="GO:0005085">
    <property type="term" value="F:guanyl-nucleotide exchange factor activity"/>
    <property type="evidence" value="ECO:0007669"/>
    <property type="project" value="UniProtKB-KW"/>
</dbReference>
<dbReference type="InterPro" id="IPR023578">
    <property type="entry name" value="Ras_GEF_dom_sf"/>
</dbReference>
<feature type="compositionally biased region" description="Polar residues" evidence="5">
    <location>
        <begin position="93"/>
        <end position="108"/>
    </location>
</feature>
<evidence type="ECO:0000256" key="2">
    <source>
        <dbReference type="ARBA" id="ARBA00083313"/>
    </source>
</evidence>
<feature type="region of interest" description="Disordered" evidence="5">
    <location>
        <begin position="1256"/>
        <end position="1291"/>
    </location>
</feature>
<dbReference type="InterPro" id="IPR036964">
    <property type="entry name" value="RASGEF_cat_dom_sf"/>
</dbReference>
<feature type="region of interest" description="Disordered" evidence="5">
    <location>
        <begin position="1"/>
        <end position="22"/>
    </location>
</feature>
<feature type="compositionally biased region" description="Polar residues" evidence="5">
    <location>
        <begin position="598"/>
        <end position="617"/>
    </location>
</feature>
<gene>
    <name evidence="8" type="ORF">RDWZM_001001</name>
</gene>
<feature type="compositionally biased region" description="Polar residues" evidence="5">
    <location>
        <begin position="640"/>
        <end position="672"/>
    </location>
</feature>
<evidence type="ECO:0000313" key="9">
    <source>
        <dbReference type="Proteomes" id="UP001142055"/>
    </source>
</evidence>
<dbReference type="Pfam" id="PF00617">
    <property type="entry name" value="RasGEF"/>
    <property type="match status" value="1"/>
</dbReference>
<evidence type="ECO:0000256" key="5">
    <source>
        <dbReference type="SAM" id="MobiDB-lite"/>
    </source>
</evidence>
<protein>
    <recommendedName>
        <fullName evidence="2">CRK SH3-binding GNRP</fullName>
    </recommendedName>
</protein>
<feature type="coiled-coil region" evidence="4">
    <location>
        <begin position="202"/>
        <end position="232"/>
    </location>
</feature>
<feature type="compositionally biased region" description="Polar residues" evidence="5">
    <location>
        <begin position="1174"/>
        <end position="1191"/>
    </location>
</feature>
<dbReference type="Proteomes" id="UP001142055">
    <property type="component" value="Chromosome 1"/>
</dbReference>
<feature type="domain" description="N-terminal Ras-GEF" evidence="7">
    <location>
        <begin position="1340"/>
        <end position="1467"/>
    </location>
</feature>
<feature type="compositionally biased region" description="Pro residues" evidence="5">
    <location>
        <begin position="1159"/>
        <end position="1169"/>
    </location>
</feature>
<dbReference type="InterPro" id="IPR008937">
    <property type="entry name" value="Ras-like_GEF"/>
</dbReference>
<dbReference type="PANTHER" id="PTHR23113">
    <property type="entry name" value="GUANINE NUCLEOTIDE EXCHANGE FACTOR"/>
    <property type="match status" value="1"/>
</dbReference>
<feature type="compositionally biased region" description="Low complexity" evidence="5">
    <location>
        <begin position="684"/>
        <end position="694"/>
    </location>
</feature>
<dbReference type="PROSITE" id="PS50212">
    <property type="entry name" value="RASGEF_NTER"/>
    <property type="match status" value="1"/>
</dbReference>
<feature type="region of interest" description="Disordered" evidence="5">
    <location>
        <begin position="1001"/>
        <end position="1021"/>
    </location>
</feature>
<feature type="compositionally biased region" description="Basic and acidic residues" evidence="5">
    <location>
        <begin position="480"/>
        <end position="489"/>
    </location>
</feature>
<feature type="domain" description="Ras-GEF" evidence="6">
    <location>
        <begin position="1499"/>
        <end position="1724"/>
    </location>
</feature>
<feature type="compositionally biased region" description="Low complexity" evidence="5">
    <location>
        <begin position="708"/>
        <end position="730"/>
    </location>
</feature>
<dbReference type="GO" id="GO:0007265">
    <property type="term" value="P:Ras protein signal transduction"/>
    <property type="evidence" value="ECO:0007669"/>
    <property type="project" value="TreeGrafter"/>
</dbReference>
<comment type="caution">
    <text evidence="8">The sequence shown here is derived from an EMBL/GenBank/DDBJ whole genome shotgun (WGS) entry which is preliminary data.</text>
</comment>
<feature type="region of interest" description="Disordered" evidence="5">
    <location>
        <begin position="523"/>
        <end position="620"/>
    </location>
</feature>
<dbReference type="Gene3D" id="1.10.840.10">
    <property type="entry name" value="Ras guanine-nucleotide exchange factors catalytic domain"/>
    <property type="match status" value="1"/>
</dbReference>
<feature type="region of interest" description="Disordered" evidence="5">
    <location>
        <begin position="389"/>
        <end position="446"/>
    </location>
</feature>
<feature type="region of interest" description="Disordered" evidence="5">
    <location>
        <begin position="811"/>
        <end position="865"/>
    </location>
</feature>
<feature type="region of interest" description="Disordered" evidence="5">
    <location>
        <begin position="640"/>
        <end position="730"/>
    </location>
</feature>
<feature type="compositionally biased region" description="Polar residues" evidence="5">
    <location>
        <begin position="818"/>
        <end position="830"/>
    </location>
</feature>
<dbReference type="GO" id="GO:0005886">
    <property type="term" value="C:plasma membrane"/>
    <property type="evidence" value="ECO:0007669"/>
    <property type="project" value="TreeGrafter"/>
</dbReference>
<feature type="compositionally biased region" description="Low complexity" evidence="5">
    <location>
        <begin position="574"/>
        <end position="592"/>
    </location>
</feature>
<feature type="compositionally biased region" description="Polar residues" evidence="5">
    <location>
        <begin position="1"/>
        <end position="10"/>
    </location>
</feature>
<dbReference type="SMART" id="SM00147">
    <property type="entry name" value="RasGEF"/>
    <property type="match status" value="1"/>
</dbReference>
<dbReference type="CDD" id="cd00155">
    <property type="entry name" value="RasGEF"/>
    <property type="match status" value="1"/>
</dbReference>
<dbReference type="FunFam" id="1.10.840.10:FF:000009">
    <property type="entry name" value="rap guanine nucleotide exchange factor 1"/>
    <property type="match status" value="1"/>
</dbReference>
<dbReference type="PANTHER" id="PTHR23113:SF224">
    <property type="entry name" value="RAP GUANINE NUCLEOTIDE EXCHANGE FACTOR 1"/>
    <property type="match status" value="1"/>
</dbReference>
<feature type="compositionally biased region" description="Basic and acidic residues" evidence="5">
    <location>
        <begin position="946"/>
        <end position="955"/>
    </location>
</feature>
<dbReference type="SMART" id="SM00229">
    <property type="entry name" value="RasGEFN"/>
    <property type="match status" value="1"/>
</dbReference>
<dbReference type="OMA" id="PEILIWA"/>
<keyword evidence="1 3" id="KW-0344">Guanine-nucleotide releasing factor</keyword>
<proteinExistence type="predicted"/>
<dbReference type="Gene3D" id="1.20.870.10">
    <property type="entry name" value="Son of sevenless (SoS) protein Chain: S domain 1"/>
    <property type="match status" value="1"/>
</dbReference>
<evidence type="ECO:0000259" key="7">
    <source>
        <dbReference type="PROSITE" id="PS50212"/>
    </source>
</evidence>
<accession>A0A9Q0RQ75</accession>
<dbReference type="PROSITE" id="PS50009">
    <property type="entry name" value="RASGEF_CAT"/>
    <property type="match status" value="1"/>
</dbReference>
<evidence type="ECO:0000256" key="1">
    <source>
        <dbReference type="ARBA" id="ARBA00022658"/>
    </source>
</evidence>
<feature type="compositionally biased region" description="Low complexity" evidence="5">
    <location>
        <begin position="423"/>
        <end position="445"/>
    </location>
</feature>
<feature type="region of interest" description="Disordered" evidence="5">
    <location>
        <begin position="469"/>
        <end position="489"/>
    </location>
</feature>
<dbReference type="CDD" id="cd06224">
    <property type="entry name" value="REM"/>
    <property type="match status" value="1"/>
</dbReference>
<feature type="compositionally biased region" description="Acidic residues" evidence="5">
    <location>
        <begin position="1127"/>
        <end position="1136"/>
    </location>
</feature>
<feature type="compositionally biased region" description="Low complexity" evidence="5">
    <location>
        <begin position="469"/>
        <end position="479"/>
    </location>
</feature>
<feature type="region of interest" description="Disordered" evidence="5">
    <location>
        <begin position="926"/>
        <end position="959"/>
    </location>
</feature>
<evidence type="ECO:0000256" key="3">
    <source>
        <dbReference type="PROSITE-ProRule" id="PRU00168"/>
    </source>
</evidence>
<evidence type="ECO:0000313" key="8">
    <source>
        <dbReference type="EMBL" id="KAJ6222456.1"/>
    </source>
</evidence>
<dbReference type="InterPro" id="IPR001895">
    <property type="entry name" value="RASGEF_cat_dom"/>
</dbReference>
<reference evidence="8" key="1">
    <citation type="submission" date="2022-12" db="EMBL/GenBank/DDBJ databases">
        <title>Genome assemblies of Blomia tropicalis.</title>
        <authorList>
            <person name="Cui Y."/>
        </authorList>
    </citation>
    <scope>NUCLEOTIDE SEQUENCE</scope>
    <source>
        <tissue evidence="8">Adult mites</tissue>
    </source>
</reference>
<evidence type="ECO:0000259" key="6">
    <source>
        <dbReference type="PROSITE" id="PS50009"/>
    </source>
</evidence>
<sequence length="1735" mass="192854">MPVSMQAKTSGNGGISHHHTTGKSLATKVPFKKVFSSSQLQTNGLANIANLTSEHRWRHGRASNDFGSATLIHPSLSNQLSSSLPGILDNVANGGQSNRARPSNTKNQISDLAKNSTTTATSSGASPNRSVIGKFTLNRSNIPPFSAIEPSLIVSLSTYLSTLNEFDSEKLVREIQLMLTYFEDVVKKDKLEQLVGASTILLETVDANCVKLKEAYRQLQQVQLRLQLLLQSYHDDDGDEDNVAAAAALAKIQSSPVIEANNDLYRNLSELLQWSDRVSTVRTLIDDGDRRLSNESNVKQANTVTTSPIDQQSQTPIKVVDRPSHEQNIVQAKMVSENLLQSFKNLVIAYKCMENDLRHCYEDYLHVNKQMADLILLENSSNRTIVVQQTMRRRSITPPPDYSAGGSLAHGTSSVSHRIPNGSTSTIASSGSSSSSSSSSSTTSSHFRHRFFPNLTNHAQKMAHKMLNKSNNNNTTLSSGKKDLPSSKLDSEKVHAAWSLWPLLSNSLKRSESANDLTSLPRSTFLTIPDDSNHGNDRTQSNGRGKRSPSPFRKHSINELVSKSNESKNSEFLTPTLVSTTRRSSTSHTPPNRRSDEATNSSSSTINEIDCQKTNFISPPKEMIQNPLYYTKGQLQSTDQCETESNSLLNTQTRSSPVGSNHSQQKYSQSDSVRAEPATIQFDSISSSSSSMSSNDKPPPLPPKTYQSRSGSSTRSSIASNTSSNSVGSNSFKQHREPICCAQCSGSGSNCGKCCNILNHCPRESLATAHDHHCESRYSCCNHAHKMANHKSSGHMGNTCPHIPPPQPGNQCGCRSPPKTSSPVDLSQVTLRPKKNRGRVSSSDNDGSNSPPPLPPPDSFLFAMDDGSKSSKTIHCCTSGTTVCSDNKENIISKHHNSPSCHQNVHCTTCSDHIVQPICFYCHHHSRTSHRSPPPPPPPQIRTYRRRDGDGEHKTQSMTMTKAMRSYSIADSSTLKSSMAQLSVNCSNSMTHSTSFPFRLSHSLSSTDDDPLRPPPLPPKKRNMHAYMVVVGNYSGPIDTTELYRYSSANYTKSMIETKHGFHHSITTTTTTRFSNSASSSIMSLSSSASSNSSLCTNTSVTAATAEHMDKQQYLHLPFAPPPPTVQDDDDENNDDEKDRPSLPPRLPPRRDKLNELPLAPPPPPPPVPSSVVIQQRMQQQRSSPTNSSGGSPELIPRTSTPTRQQPDGMKTRQPACMCHHCHYQHHGQSTNQTNKDSYMLAEEDEPLEETTPILMNDDEESMQSSSHEDEVEEEEEEEGEEEEEEEEVIVIEEPEKPRCCPHCSDGTMHCEEECILSQTDVPLRLMTLKSSDDQDDDLGDLTIRAGTVDALIMKASQASTTGADATYLQTFLTTYRSFLSPEQLINKLIFRYTRFTIDSEHRTDIVRKAVAGKVVAFIVLVVNEFYLYDLSKSLAQTLMDFVYQLIGRGDLAHAKCLREKCYEKLRQRDREFAAMAAAQAKLTTYNVTIRTGTLLDFKSEHIAEQMTLLDSRLFHKIEIPEILIWAKEQKEELIPNLNRFTEHFNKMSFWTRSIILSCEEPKEREKCVMKFLKIMKHLRKLNNFNSYLAILSALGSAPISRLEWSKSIQETFKDYHALIDSSSSFRTYRTVLAMTKPPCIPYIGLILQDLTFVHIGNSDYLSDGKVNVAKQFKQFSILNQFKLFQQFKYTINENEPIITFFDNFDNYLQEEVMWQISESIKPRGGGGGGTVVST</sequence>